<organism evidence="1">
    <name type="scientific">uncultured Eubacteriales bacterium</name>
    <dbReference type="NCBI Taxonomy" id="172733"/>
    <lineage>
        <taxon>Bacteria</taxon>
        <taxon>Bacillati</taxon>
        <taxon>Bacillota</taxon>
        <taxon>Clostridia</taxon>
        <taxon>Eubacteriales</taxon>
        <taxon>environmental samples</taxon>
    </lineage>
</organism>
<proteinExistence type="predicted"/>
<sequence>MDASRYIHRGAFTLAILLMRLKHFATWGMHLMSDCKKPSDTYWISSNLTAAGAAINSALAEALKQSIQIPFQRLPP</sequence>
<name>A0A212ITT3_9FIRM</name>
<reference evidence="1" key="1">
    <citation type="submission" date="2016-04" db="EMBL/GenBank/DDBJ databases">
        <authorList>
            <person name="Evans L.H."/>
            <person name="Alamgir A."/>
            <person name="Owens N."/>
            <person name="Weber N.D."/>
            <person name="Virtaneva K."/>
            <person name="Barbian K."/>
            <person name="Babar A."/>
            <person name="Rosenke K."/>
        </authorList>
    </citation>
    <scope>NUCLEOTIDE SEQUENCE</scope>
    <source>
        <strain evidence="1">86</strain>
    </source>
</reference>
<dbReference type="EMBL" id="FLUN01000001">
    <property type="protein sequence ID" value="SBV90593.1"/>
    <property type="molecule type" value="Genomic_DNA"/>
</dbReference>
<accession>A0A212ITT3</accession>
<gene>
    <name evidence="1" type="ORF">KL86CLO1_10005</name>
</gene>
<protein>
    <submittedName>
        <fullName evidence="1">Uncharacterized protein</fullName>
    </submittedName>
</protein>
<dbReference type="AlphaFoldDB" id="A0A212ITT3"/>
<evidence type="ECO:0000313" key="1">
    <source>
        <dbReference type="EMBL" id="SBV90593.1"/>
    </source>
</evidence>